<name>A0A381NAS9_9ZZZZ</name>
<reference evidence="2" key="1">
    <citation type="submission" date="2018-05" db="EMBL/GenBank/DDBJ databases">
        <authorList>
            <person name="Lanie J.A."/>
            <person name="Ng W.-L."/>
            <person name="Kazmierczak K.M."/>
            <person name="Andrzejewski T.M."/>
            <person name="Davidsen T.M."/>
            <person name="Wayne K.J."/>
            <person name="Tettelin H."/>
            <person name="Glass J.I."/>
            <person name="Rusch D."/>
            <person name="Podicherti R."/>
            <person name="Tsui H.-C.T."/>
            <person name="Winkler M.E."/>
        </authorList>
    </citation>
    <scope>NUCLEOTIDE SEQUENCE</scope>
</reference>
<evidence type="ECO:0000259" key="1">
    <source>
        <dbReference type="Pfam" id="PF13588"/>
    </source>
</evidence>
<dbReference type="Pfam" id="PF13588">
    <property type="entry name" value="HSDR_N_2"/>
    <property type="match status" value="1"/>
</dbReference>
<feature type="domain" description="Type I restriction enzyme R protein N-terminal" evidence="1">
    <location>
        <begin position="35"/>
        <end position="143"/>
    </location>
</feature>
<dbReference type="AlphaFoldDB" id="A0A381NAS9"/>
<protein>
    <recommendedName>
        <fullName evidence="1">Type I restriction enzyme R protein N-terminal domain-containing protein</fullName>
    </recommendedName>
</protein>
<evidence type="ECO:0000313" key="2">
    <source>
        <dbReference type="EMBL" id="SUZ51692.1"/>
    </source>
</evidence>
<accession>A0A381NAS9</accession>
<organism evidence="2">
    <name type="scientific">marine metagenome</name>
    <dbReference type="NCBI Taxonomy" id="408172"/>
    <lineage>
        <taxon>unclassified sequences</taxon>
        <taxon>metagenomes</taxon>
        <taxon>ecological metagenomes</taxon>
    </lineage>
</organism>
<sequence length="147" mass="17809">MEKLNFPTYDFKLKKNNNKTYIFDKIRMKWIFLTPEEWVRQNFIMYIKSKGYPLSLMNLEKAFSVNGVKKRYDIVVFNQIGKVNILVECKSFKQKINNNHFDQIMRYNIELKSTYLAVSNGINHYFLKFDIDNKKHEFVEDLPLYLK</sequence>
<dbReference type="EMBL" id="UINC01000233">
    <property type="protein sequence ID" value="SUZ51692.1"/>
    <property type="molecule type" value="Genomic_DNA"/>
</dbReference>
<proteinExistence type="predicted"/>
<gene>
    <name evidence="2" type="ORF">METZ01_LOCUS4546</name>
</gene>
<dbReference type="InterPro" id="IPR029464">
    <property type="entry name" value="HSDR_N"/>
</dbReference>